<feature type="domain" description="PKD/REJ-like" evidence="6">
    <location>
        <begin position="4"/>
        <end position="209"/>
    </location>
</feature>
<keyword evidence="2" id="KW-0812">Transmembrane</keyword>
<evidence type="ECO:0000256" key="4">
    <source>
        <dbReference type="ARBA" id="ARBA00022989"/>
    </source>
</evidence>
<keyword evidence="3" id="KW-0677">Repeat</keyword>
<reference evidence="7 8" key="1">
    <citation type="submission" date="2022-05" db="EMBL/GenBank/DDBJ databases">
        <authorList>
            <consortium name="Genoscope - CEA"/>
            <person name="William W."/>
        </authorList>
    </citation>
    <scope>NUCLEOTIDE SEQUENCE [LARGE SCALE GENOMIC DNA]</scope>
</reference>
<evidence type="ECO:0000256" key="2">
    <source>
        <dbReference type="ARBA" id="ARBA00022692"/>
    </source>
</evidence>
<evidence type="ECO:0000259" key="6">
    <source>
        <dbReference type="Pfam" id="PF02010"/>
    </source>
</evidence>
<dbReference type="PANTHER" id="PTHR46730:SF1">
    <property type="entry name" value="PLAT DOMAIN-CONTAINING PROTEIN"/>
    <property type="match status" value="1"/>
</dbReference>
<evidence type="ECO:0000313" key="8">
    <source>
        <dbReference type="Proteomes" id="UP001159427"/>
    </source>
</evidence>
<accession>A0ABN8SV62</accession>
<comment type="caution">
    <text evidence="7">The sequence shown here is derived from an EMBL/GenBank/DDBJ whole genome shotgun (WGS) entry which is preliminary data.</text>
</comment>
<dbReference type="Proteomes" id="UP001159427">
    <property type="component" value="Unassembled WGS sequence"/>
</dbReference>
<dbReference type="Pfam" id="PF02010">
    <property type="entry name" value="REJ"/>
    <property type="match status" value="1"/>
</dbReference>
<evidence type="ECO:0000256" key="3">
    <source>
        <dbReference type="ARBA" id="ARBA00022737"/>
    </source>
</evidence>
<name>A0ABN8SV62_9CNID</name>
<evidence type="ECO:0000256" key="1">
    <source>
        <dbReference type="ARBA" id="ARBA00004370"/>
    </source>
</evidence>
<sequence length="637" mass="69712">SKDNRKIIYGWSVQICDTFSDTSGCSDEKNLQSYSAVPDLTSETLVINPGYFNATMKYQVTLSGKFERGKANGKSTFNVEVNKPPGKGRCEVSPKKGEPLQPGFAIKCGNFKDPDGPDESLTYTFFYNQNKEGPPTLLGQGSSSDLNDFALPSGNLTFTVKVTDKFGASVHYDIPESVEVTKKELNAKQLTEILDSSLDEITAGGNLNQKLSFLSSVAQDFVQQKQSKEDSKASKEVVDKLVSVLLDNTGIGEDMKLADLTHLTGTLSKATSVTEQNSNTVINKVTSFIKNAADLILNQTKEASSKDIEEASEELFGTAVNVIKTDSSKSKQDSSESNNTQEAVGTVKKIGAAILTTKIDGEKETTIKKESFALAVERYKADDMSNKTINLDGSEVILPANFKACLNKSSVNRVSLVSDQNLFSGGKGAGQVTDKVVSLSFTGSKDDGSVDVRGKECPVEGLEEAISVSLPRNNTSKNPPEQEGKLHSAKYSIHEFNITENASAVTVQVAWNISVAVQIYIKKGSRPRPEESVYDFNATFRLGGRYNDDSTNFSLCKLFLSNDDLNWTAAGQYFVMLGYTKNDSLPLEELDKIGSDGTVPYNFSMYTSKCMFYDEKKNVWSTEGLKVRLRRTIKYCY</sequence>
<keyword evidence="4" id="KW-1133">Transmembrane helix</keyword>
<feature type="non-terminal residue" evidence="7">
    <location>
        <position position="1"/>
    </location>
</feature>
<dbReference type="InterPro" id="IPR002859">
    <property type="entry name" value="PKD/REJ-like"/>
</dbReference>
<keyword evidence="8" id="KW-1185">Reference proteome</keyword>
<dbReference type="PANTHER" id="PTHR46730">
    <property type="entry name" value="POLYCYSTIN-1"/>
    <property type="match status" value="1"/>
</dbReference>
<keyword evidence="5" id="KW-0472">Membrane</keyword>
<dbReference type="EMBL" id="CALNXI010004080">
    <property type="protein sequence ID" value="CAH3195031.1"/>
    <property type="molecule type" value="Genomic_DNA"/>
</dbReference>
<evidence type="ECO:0000313" key="7">
    <source>
        <dbReference type="EMBL" id="CAH3195031.1"/>
    </source>
</evidence>
<protein>
    <recommendedName>
        <fullName evidence="6">PKD/REJ-like domain-containing protein</fullName>
    </recommendedName>
</protein>
<proteinExistence type="predicted"/>
<evidence type="ECO:0000256" key="5">
    <source>
        <dbReference type="ARBA" id="ARBA00023136"/>
    </source>
</evidence>
<gene>
    <name evidence="7" type="ORF">PEVE_00029265</name>
</gene>
<comment type="subcellular location">
    <subcellularLocation>
        <location evidence="1">Membrane</location>
    </subcellularLocation>
</comment>
<organism evidence="7 8">
    <name type="scientific">Porites evermanni</name>
    <dbReference type="NCBI Taxonomy" id="104178"/>
    <lineage>
        <taxon>Eukaryota</taxon>
        <taxon>Metazoa</taxon>
        <taxon>Cnidaria</taxon>
        <taxon>Anthozoa</taxon>
        <taxon>Hexacorallia</taxon>
        <taxon>Scleractinia</taxon>
        <taxon>Fungiina</taxon>
        <taxon>Poritidae</taxon>
        <taxon>Porites</taxon>
    </lineage>
</organism>